<evidence type="ECO:0000256" key="1">
    <source>
        <dbReference type="SAM" id="MobiDB-lite"/>
    </source>
</evidence>
<feature type="compositionally biased region" description="Polar residues" evidence="1">
    <location>
        <begin position="59"/>
        <end position="68"/>
    </location>
</feature>
<protein>
    <submittedName>
        <fullName evidence="2">Uncharacterized protein</fullName>
    </submittedName>
</protein>
<evidence type="ECO:0000313" key="2">
    <source>
        <dbReference type="EMBL" id="GFZ00027.1"/>
    </source>
</evidence>
<dbReference type="Proteomes" id="UP000585474">
    <property type="component" value="Unassembled WGS sequence"/>
</dbReference>
<feature type="compositionally biased region" description="Basic and acidic residues" evidence="1">
    <location>
        <begin position="1"/>
        <end position="10"/>
    </location>
</feature>
<comment type="caution">
    <text evidence="2">The sequence shown here is derived from an EMBL/GenBank/DDBJ whole genome shotgun (WGS) entry which is preliminary data.</text>
</comment>
<gene>
    <name evidence="2" type="ORF">Acr_13g0014260</name>
</gene>
<keyword evidence="3" id="KW-1185">Reference proteome</keyword>
<dbReference type="EMBL" id="BJWL01000013">
    <property type="protein sequence ID" value="GFZ00027.1"/>
    <property type="molecule type" value="Genomic_DNA"/>
</dbReference>
<feature type="compositionally biased region" description="Polar residues" evidence="1">
    <location>
        <begin position="12"/>
        <end position="21"/>
    </location>
</feature>
<feature type="compositionally biased region" description="Basic and acidic residues" evidence="1">
    <location>
        <begin position="123"/>
        <end position="137"/>
    </location>
</feature>
<sequence length="137" mass="15258">MEMEVKHVTDDPCQNLSSNSNWRSDFEMETYDLPSEGNKIPETCIEDKDGNSEVRVNDVQCNNSTEGSLRTGPASKRKRKSKKKSENALSNCTMEDNNDSIIASSVNTSHTGMVCPEFSSSKPGKENNIEMANMDDR</sequence>
<feature type="region of interest" description="Disordered" evidence="1">
    <location>
        <begin position="115"/>
        <end position="137"/>
    </location>
</feature>
<feature type="region of interest" description="Disordered" evidence="1">
    <location>
        <begin position="1"/>
        <end position="21"/>
    </location>
</feature>
<name>A0A7J0FNQ1_9ERIC</name>
<dbReference type="AlphaFoldDB" id="A0A7J0FNQ1"/>
<dbReference type="OrthoDB" id="1093005at2759"/>
<organism evidence="2 3">
    <name type="scientific">Actinidia rufa</name>
    <dbReference type="NCBI Taxonomy" id="165716"/>
    <lineage>
        <taxon>Eukaryota</taxon>
        <taxon>Viridiplantae</taxon>
        <taxon>Streptophyta</taxon>
        <taxon>Embryophyta</taxon>
        <taxon>Tracheophyta</taxon>
        <taxon>Spermatophyta</taxon>
        <taxon>Magnoliopsida</taxon>
        <taxon>eudicotyledons</taxon>
        <taxon>Gunneridae</taxon>
        <taxon>Pentapetalae</taxon>
        <taxon>asterids</taxon>
        <taxon>Ericales</taxon>
        <taxon>Actinidiaceae</taxon>
        <taxon>Actinidia</taxon>
    </lineage>
</organism>
<feature type="region of interest" description="Disordered" evidence="1">
    <location>
        <begin position="57"/>
        <end position="92"/>
    </location>
</feature>
<reference evidence="2 3" key="1">
    <citation type="submission" date="2019-07" db="EMBL/GenBank/DDBJ databases">
        <title>De Novo Assembly of kiwifruit Actinidia rufa.</title>
        <authorList>
            <person name="Sugita-Konishi S."/>
            <person name="Sato K."/>
            <person name="Mori E."/>
            <person name="Abe Y."/>
            <person name="Kisaki G."/>
            <person name="Hamano K."/>
            <person name="Suezawa K."/>
            <person name="Otani M."/>
            <person name="Fukuda T."/>
            <person name="Manabe T."/>
            <person name="Gomi K."/>
            <person name="Tabuchi M."/>
            <person name="Akimitsu K."/>
            <person name="Kataoka I."/>
        </authorList>
    </citation>
    <scope>NUCLEOTIDE SEQUENCE [LARGE SCALE GENOMIC DNA]</scope>
    <source>
        <strain evidence="3">cv. Fuchu</strain>
    </source>
</reference>
<proteinExistence type="predicted"/>
<accession>A0A7J0FNQ1</accession>
<evidence type="ECO:0000313" key="3">
    <source>
        <dbReference type="Proteomes" id="UP000585474"/>
    </source>
</evidence>